<keyword evidence="2" id="KW-0560">Oxidoreductase</keyword>
<feature type="domain" description="Ketoreductase" evidence="3">
    <location>
        <begin position="6"/>
        <end position="206"/>
    </location>
</feature>
<dbReference type="PANTHER" id="PTHR45024">
    <property type="entry name" value="DEHYDROGENASES, SHORT CHAIN"/>
    <property type="match status" value="1"/>
</dbReference>
<dbReference type="InterPro" id="IPR057326">
    <property type="entry name" value="KR_dom"/>
</dbReference>
<dbReference type="CDD" id="cd05233">
    <property type="entry name" value="SDR_c"/>
    <property type="match status" value="1"/>
</dbReference>
<dbReference type="GO" id="GO:0016491">
    <property type="term" value="F:oxidoreductase activity"/>
    <property type="evidence" value="ECO:0007669"/>
    <property type="project" value="UniProtKB-KW"/>
</dbReference>
<accession>A0A4U3F2K9</accession>
<dbReference type="InterPro" id="IPR002347">
    <property type="entry name" value="SDR_fam"/>
</dbReference>
<dbReference type="AlphaFoldDB" id="A0A4U3F2K9"/>
<evidence type="ECO:0000313" key="7">
    <source>
        <dbReference type="Proteomes" id="UP000661012"/>
    </source>
</evidence>
<dbReference type="PRINTS" id="PR00081">
    <property type="entry name" value="GDHRDH"/>
</dbReference>
<reference evidence="4 7" key="2">
    <citation type="journal article" date="2020" name="FEMS Microbiol. Ecol.">
        <title>Temporal dynamics of bacterial communities during seed development and maturation.</title>
        <authorList>
            <person name="Chesneau G."/>
            <person name="Torres-Cortes G."/>
            <person name="Briand M."/>
            <person name="Darrasse A."/>
            <person name="Preveaux A."/>
            <person name="Marais C."/>
            <person name="Jacques M.A."/>
            <person name="Shade A."/>
            <person name="Barret M."/>
        </authorList>
    </citation>
    <scope>NUCLEOTIDE SEQUENCE [LARGE SCALE GENOMIC DNA]</scope>
    <source>
        <strain evidence="4 7">CFBP13732</strain>
    </source>
</reference>
<evidence type="ECO:0000313" key="5">
    <source>
        <dbReference type="EMBL" id="TKJ86742.1"/>
    </source>
</evidence>
<keyword evidence="7" id="KW-1185">Reference proteome</keyword>
<name>A0A4U3F2K9_9GAMM</name>
<dbReference type="SUPFAM" id="SSF51735">
    <property type="entry name" value="NAD(P)-binding Rossmann-fold domains"/>
    <property type="match status" value="1"/>
</dbReference>
<dbReference type="InterPro" id="IPR051687">
    <property type="entry name" value="Peroxisomal_Beta-Oxidation"/>
</dbReference>
<evidence type="ECO:0000313" key="4">
    <source>
        <dbReference type="EMBL" id="MBD8108194.1"/>
    </source>
</evidence>
<evidence type="ECO:0000259" key="3">
    <source>
        <dbReference type="SMART" id="SM00822"/>
    </source>
</evidence>
<dbReference type="RefSeq" id="WP_137269750.1">
    <property type="nucleotide sequence ID" value="NZ_CP101614.1"/>
</dbReference>
<evidence type="ECO:0000256" key="2">
    <source>
        <dbReference type="ARBA" id="ARBA00023002"/>
    </source>
</evidence>
<dbReference type="EMBL" id="JACYNN010000015">
    <property type="protein sequence ID" value="MBD8108194.1"/>
    <property type="molecule type" value="Genomic_DNA"/>
</dbReference>
<dbReference type="Pfam" id="PF00106">
    <property type="entry name" value="adh_short"/>
    <property type="match status" value="1"/>
</dbReference>
<organism evidence="5 6">
    <name type="scientific">Erwinia persicina</name>
    <dbReference type="NCBI Taxonomy" id="55211"/>
    <lineage>
        <taxon>Bacteria</taxon>
        <taxon>Pseudomonadati</taxon>
        <taxon>Pseudomonadota</taxon>
        <taxon>Gammaproteobacteria</taxon>
        <taxon>Enterobacterales</taxon>
        <taxon>Erwiniaceae</taxon>
        <taxon>Erwinia</taxon>
    </lineage>
</organism>
<proteinExistence type="inferred from homology"/>
<dbReference type="Proteomes" id="UP000661012">
    <property type="component" value="Unassembled WGS sequence"/>
</dbReference>
<dbReference type="InterPro" id="IPR036291">
    <property type="entry name" value="NAD(P)-bd_dom_sf"/>
</dbReference>
<gene>
    <name evidence="5" type="ORF">EpCFBP13511_18045</name>
    <name evidence="4" type="ORF">IFT93_17530</name>
</gene>
<dbReference type="EMBL" id="QGAC01000018">
    <property type="protein sequence ID" value="TKJ86742.1"/>
    <property type="molecule type" value="Genomic_DNA"/>
</dbReference>
<dbReference type="PANTHER" id="PTHR45024:SF2">
    <property type="entry name" value="SCP2 DOMAIN-CONTAINING PROTEIN"/>
    <property type="match status" value="1"/>
</dbReference>
<comment type="caution">
    <text evidence="5">The sequence shown here is derived from an EMBL/GenBank/DDBJ whole genome shotgun (WGS) entry which is preliminary data.</text>
</comment>
<comment type="similarity">
    <text evidence="1">Belongs to the short-chain dehydrogenases/reductases (SDR) family.</text>
</comment>
<evidence type="ECO:0000313" key="6">
    <source>
        <dbReference type="Proteomes" id="UP000306393"/>
    </source>
</evidence>
<dbReference type="SMART" id="SM00822">
    <property type="entry name" value="PKS_KR"/>
    <property type="match status" value="1"/>
</dbReference>
<reference evidence="5 6" key="1">
    <citation type="journal article" date="2019" name="Sci. Rep.">
        <title>Differences in resource use lead to coexistence of seed-transmitted microbial populations.</title>
        <authorList>
            <person name="Torres-Cortes G."/>
            <person name="Garcia B.J."/>
            <person name="Compant S."/>
            <person name="Rezki S."/>
            <person name="Jones P."/>
            <person name="Preveaux A."/>
            <person name="Briand M."/>
            <person name="Roulet A."/>
            <person name="Bouchez O."/>
            <person name="Jacobson D."/>
            <person name="Barret M."/>
        </authorList>
    </citation>
    <scope>NUCLEOTIDE SEQUENCE [LARGE SCALE GENOMIC DNA]</scope>
    <source>
        <strain evidence="5 6">CFBP13511</strain>
    </source>
</reference>
<protein>
    <submittedName>
        <fullName evidence="4">SDR family oxidoreductase</fullName>
    </submittedName>
    <submittedName>
        <fullName evidence="5">Short-chain dehydrogenase</fullName>
    </submittedName>
</protein>
<evidence type="ECO:0000256" key="1">
    <source>
        <dbReference type="ARBA" id="ARBA00006484"/>
    </source>
</evidence>
<sequence length="287" mass="29827">MNFNSSTVLITGGGRGLGLAYARLLGQLGATVLIQDNGAASDGESVDPQVVEDAAATLRSEGLTVRAIAGDISTREGCYALFNRAEALAGQVNTLIHSAGWVAYQPVEAIGDAAFDRMMTIAAKAPLWLAQAAWPGMKAAGYGRIVVTTSCRALYPQYVQHGLTAYAASRMAVVGIMHVLAAEGAESGIVVNAVSPVAKTRMWGVDGEPGDLRPADVAPGVAFLASPACREGGWILRAANGQFHATRAAEASGVHYPYDLRAVHATTPDAVAANWAQIAVHHPEPRG</sequence>
<dbReference type="OrthoDB" id="9804774at2"/>
<dbReference type="Proteomes" id="UP000306393">
    <property type="component" value="Unassembled WGS sequence"/>
</dbReference>
<dbReference type="Gene3D" id="3.40.50.720">
    <property type="entry name" value="NAD(P)-binding Rossmann-like Domain"/>
    <property type="match status" value="1"/>
</dbReference>
<dbReference type="STRING" id="1219360.GCA_001571305_04067"/>